<comment type="caution">
    <text evidence="1">The sequence shown here is derived from an EMBL/GenBank/DDBJ whole genome shotgun (WGS) entry which is preliminary data.</text>
</comment>
<dbReference type="OrthoDB" id="312317at2759"/>
<dbReference type="Proteomes" id="UP000692954">
    <property type="component" value="Unassembled WGS sequence"/>
</dbReference>
<dbReference type="EMBL" id="CAJJDN010000076">
    <property type="protein sequence ID" value="CAD8101828.1"/>
    <property type="molecule type" value="Genomic_DNA"/>
</dbReference>
<organism evidence="1 2">
    <name type="scientific">Paramecium sonneborni</name>
    <dbReference type="NCBI Taxonomy" id="65129"/>
    <lineage>
        <taxon>Eukaryota</taxon>
        <taxon>Sar</taxon>
        <taxon>Alveolata</taxon>
        <taxon>Ciliophora</taxon>
        <taxon>Intramacronucleata</taxon>
        <taxon>Oligohymenophorea</taxon>
        <taxon>Peniculida</taxon>
        <taxon>Parameciidae</taxon>
        <taxon>Paramecium</taxon>
    </lineage>
</organism>
<dbReference type="Pfam" id="PF22191">
    <property type="entry name" value="IBR_1"/>
    <property type="match status" value="1"/>
</dbReference>
<evidence type="ECO:0000313" key="2">
    <source>
        <dbReference type="Proteomes" id="UP000692954"/>
    </source>
</evidence>
<reference evidence="1" key="1">
    <citation type="submission" date="2021-01" db="EMBL/GenBank/DDBJ databases">
        <authorList>
            <consortium name="Genoscope - CEA"/>
            <person name="William W."/>
        </authorList>
    </citation>
    <scope>NUCLEOTIDE SEQUENCE</scope>
</reference>
<accession>A0A8S1PH92</accession>
<protein>
    <recommendedName>
        <fullName evidence="3">RING-type domain-containing protein</fullName>
    </recommendedName>
</protein>
<name>A0A8S1PH92_9CILI</name>
<dbReference type="CDD" id="cd20336">
    <property type="entry name" value="Rcat_RBR"/>
    <property type="match status" value="1"/>
</dbReference>
<dbReference type="AlphaFoldDB" id="A0A8S1PH92"/>
<proteinExistence type="predicted"/>
<evidence type="ECO:0008006" key="3">
    <source>
        <dbReference type="Google" id="ProtNLM"/>
    </source>
</evidence>
<sequence length="396" mass="47667">MSILTKIIRTTFCFEHRVNHCLTHNKRKKQQNASKQNFQLKNLVICFECYVEIPENQIILPCCNQIVHKKFIQQEMISTENLKCYFCQILYDMNFLKQILVQKFSKKNQKISITQMLLIHVLIAKLKFKFYQNKRKKFTYQNVAIESFSQRINNRNIIKYLKFQEIRQEIIQFLQGQSIIICPFCDLIQTKDDGCNHVTCHHCKYDLCSECSVDRRPILQHGNHFHRKGCIDYSRLVGKKNMTKEKLRNCQQCKKVKMAIVIFLRILRLIKKKKDTEFNISYSQFYLLYILNGIDFIYQVDIDILKKKFLIMKNVIKIEMKQYFKNHIAFKYQKSLIDQFQSTWYINFFIFIENSNSIKNLKNQYINIKKNVSLSTCWKLNVLNSLRRQLARPIYL</sequence>
<evidence type="ECO:0000313" key="1">
    <source>
        <dbReference type="EMBL" id="CAD8101828.1"/>
    </source>
</evidence>
<keyword evidence="2" id="KW-1185">Reference proteome</keyword>
<gene>
    <name evidence="1" type="ORF">PSON_ATCC_30995.1.T0760196</name>
</gene>